<keyword evidence="1" id="KW-0472">Membrane</keyword>
<comment type="caution">
    <text evidence="2">The sequence shown here is derived from an EMBL/GenBank/DDBJ whole genome shotgun (WGS) entry which is preliminary data.</text>
</comment>
<protein>
    <submittedName>
        <fullName evidence="2">Uncharacterized protein</fullName>
    </submittedName>
</protein>
<feature type="transmembrane region" description="Helical" evidence="1">
    <location>
        <begin position="76"/>
        <end position="101"/>
    </location>
</feature>
<evidence type="ECO:0000313" key="2">
    <source>
        <dbReference type="EMBL" id="KAL0092016.1"/>
    </source>
</evidence>
<feature type="transmembrane region" description="Helical" evidence="1">
    <location>
        <begin position="51"/>
        <end position="70"/>
    </location>
</feature>
<evidence type="ECO:0000313" key="3">
    <source>
        <dbReference type="Proteomes" id="UP001448207"/>
    </source>
</evidence>
<dbReference type="Proteomes" id="UP001448207">
    <property type="component" value="Unassembled WGS sequence"/>
</dbReference>
<reference evidence="2 3" key="1">
    <citation type="submission" date="2024-04" db="EMBL/GenBank/DDBJ databases">
        <title>Symmetric and asymmetric DNA N6-adenine methylation regulates different biological responses in Mucorales.</title>
        <authorList>
            <consortium name="Lawrence Berkeley National Laboratory"/>
            <person name="Lax C."/>
            <person name="Mondo S.J."/>
            <person name="Osorio-Concepcion M."/>
            <person name="Muszewska A."/>
            <person name="Corrochano-Luque M."/>
            <person name="Gutierrez G."/>
            <person name="Riley R."/>
            <person name="Lipzen A."/>
            <person name="Guo J."/>
            <person name="Hundley H."/>
            <person name="Amirebrahimi M."/>
            <person name="Ng V."/>
            <person name="Lorenzo-Gutierrez D."/>
            <person name="Binder U."/>
            <person name="Yang J."/>
            <person name="Song Y."/>
            <person name="Canovas D."/>
            <person name="Navarro E."/>
            <person name="Freitag M."/>
            <person name="Gabaldon T."/>
            <person name="Grigoriev I.V."/>
            <person name="Corrochano L.M."/>
            <person name="Nicolas F.E."/>
            <person name="Garre V."/>
        </authorList>
    </citation>
    <scope>NUCLEOTIDE SEQUENCE [LARGE SCALE GENOMIC DNA]</scope>
    <source>
        <strain evidence="2 3">L51</strain>
    </source>
</reference>
<name>A0ABR3BA81_PHYBL</name>
<organism evidence="2 3">
    <name type="scientific">Phycomyces blakesleeanus</name>
    <dbReference type="NCBI Taxonomy" id="4837"/>
    <lineage>
        <taxon>Eukaryota</taxon>
        <taxon>Fungi</taxon>
        <taxon>Fungi incertae sedis</taxon>
        <taxon>Mucoromycota</taxon>
        <taxon>Mucoromycotina</taxon>
        <taxon>Mucoromycetes</taxon>
        <taxon>Mucorales</taxon>
        <taxon>Phycomycetaceae</taxon>
        <taxon>Phycomyces</taxon>
    </lineage>
</organism>
<keyword evidence="1" id="KW-1133">Transmembrane helix</keyword>
<sequence length="106" mass="12719">MHHPCIGFIDQFVYTDIHCCYLPCTTCIKKGANILYTFSSLVLHVFYRTRLINASYFLSLSLSLSAPLLWRLLFFFFFFLFFFLLLFTLLYFTFLFIIIIMKEYSL</sequence>
<proteinExistence type="predicted"/>
<gene>
    <name evidence="2" type="ORF">J3Q64DRAFT_1726543</name>
</gene>
<dbReference type="EMBL" id="JBCLYO010000003">
    <property type="protein sequence ID" value="KAL0092016.1"/>
    <property type="molecule type" value="Genomic_DNA"/>
</dbReference>
<keyword evidence="3" id="KW-1185">Reference proteome</keyword>
<accession>A0ABR3BA81</accession>
<evidence type="ECO:0000256" key="1">
    <source>
        <dbReference type="SAM" id="Phobius"/>
    </source>
</evidence>
<keyword evidence="1" id="KW-0812">Transmembrane</keyword>